<evidence type="ECO:0000313" key="9">
    <source>
        <dbReference type="EMBL" id="TIB73301.1"/>
    </source>
</evidence>
<name>A0A4V4MP03_9BASI</name>
<keyword evidence="5 7" id="KW-1133">Transmembrane helix</keyword>
<keyword evidence="6 7" id="KW-0472">Membrane</keyword>
<keyword evidence="4" id="KW-0378">Hydrolase</keyword>
<accession>A0A4V4MP03</accession>
<evidence type="ECO:0000313" key="15">
    <source>
        <dbReference type="Proteomes" id="UP000307169"/>
    </source>
</evidence>
<comment type="caution">
    <text evidence="10">The sequence shown here is derived from an EMBL/GenBank/DDBJ whole genome shotgun (WGS) entry which is preliminary data.</text>
</comment>
<dbReference type="AlphaFoldDB" id="A0A4V4MP03"/>
<evidence type="ECO:0000256" key="5">
    <source>
        <dbReference type="ARBA" id="ARBA00022989"/>
    </source>
</evidence>
<dbReference type="Proteomes" id="UP000307169">
    <property type="component" value="Unassembled WGS sequence"/>
</dbReference>
<evidence type="ECO:0000256" key="1">
    <source>
        <dbReference type="ARBA" id="ARBA00004141"/>
    </source>
</evidence>
<evidence type="ECO:0000313" key="12">
    <source>
        <dbReference type="EMBL" id="TIC60271.1"/>
    </source>
</evidence>
<dbReference type="EMBL" id="SPRO01000098">
    <property type="protein sequence ID" value="TIC23192.1"/>
    <property type="molecule type" value="Genomic_DNA"/>
</dbReference>
<feature type="transmembrane region" description="Helical" evidence="7">
    <location>
        <begin position="48"/>
        <end position="74"/>
    </location>
</feature>
<proteinExistence type="inferred from homology"/>
<dbReference type="PANTHER" id="PTHR43731">
    <property type="entry name" value="RHOMBOID PROTEASE"/>
    <property type="match status" value="1"/>
</dbReference>
<dbReference type="GO" id="GO:0016020">
    <property type="term" value="C:membrane"/>
    <property type="evidence" value="ECO:0007669"/>
    <property type="project" value="UniProtKB-SubCell"/>
</dbReference>
<feature type="transmembrane region" description="Helical" evidence="7">
    <location>
        <begin position="172"/>
        <end position="189"/>
    </location>
</feature>
<evidence type="ECO:0000259" key="8">
    <source>
        <dbReference type="Pfam" id="PF01694"/>
    </source>
</evidence>
<evidence type="ECO:0000256" key="7">
    <source>
        <dbReference type="SAM" id="Phobius"/>
    </source>
</evidence>
<dbReference type="Proteomes" id="UP000309601">
    <property type="component" value="Unassembled WGS sequence"/>
</dbReference>
<evidence type="ECO:0000313" key="11">
    <source>
        <dbReference type="EMBL" id="TIC23192.1"/>
    </source>
</evidence>
<dbReference type="EMBL" id="SPRH01000106">
    <property type="protein sequence ID" value="TIB95149.1"/>
    <property type="molecule type" value="Genomic_DNA"/>
</dbReference>
<evidence type="ECO:0000313" key="18">
    <source>
        <dbReference type="Proteomes" id="UP000310708"/>
    </source>
</evidence>
<dbReference type="GO" id="GO:0004252">
    <property type="term" value="F:serine-type endopeptidase activity"/>
    <property type="evidence" value="ECO:0007669"/>
    <property type="project" value="InterPro"/>
</dbReference>
<evidence type="ECO:0000256" key="4">
    <source>
        <dbReference type="ARBA" id="ARBA00022801"/>
    </source>
</evidence>
<evidence type="ECO:0000313" key="14">
    <source>
        <dbReference type="Proteomes" id="UP000305647"/>
    </source>
</evidence>
<dbReference type="InterPro" id="IPR035952">
    <property type="entry name" value="Rhomboid-like_sf"/>
</dbReference>
<dbReference type="Proteomes" id="UP000310685">
    <property type="component" value="Unassembled WGS sequence"/>
</dbReference>
<reference evidence="14 15" key="1">
    <citation type="submission" date="2019-03" db="EMBL/GenBank/DDBJ databases">
        <title>Sequencing 25 genomes of Wallemia mellicola.</title>
        <authorList>
            <person name="Gostincar C."/>
        </authorList>
    </citation>
    <scope>NUCLEOTIDE SEQUENCE [LARGE SCALE GENOMIC DNA]</scope>
    <source>
        <strain evidence="10 15">EXF-1262</strain>
        <strain evidence="12 16">EXF-1274</strain>
        <strain evidence="9 17">EXF-6152</strain>
        <strain evidence="13 18">EXF-757</strain>
        <strain evidence="11 14">EXF-8738</strain>
    </source>
</reference>
<evidence type="ECO:0000256" key="2">
    <source>
        <dbReference type="ARBA" id="ARBA00009045"/>
    </source>
</evidence>
<dbReference type="Proteomes" id="UP000310708">
    <property type="component" value="Unassembled WGS sequence"/>
</dbReference>
<evidence type="ECO:0000313" key="13">
    <source>
        <dbReference type="EMBL" id="TIC61274.1"/>
    </source>
</evidence>
<dbReference type="PANTHER" id="PTHR43731:SF14">
    <property type="entry name" value="PRESENILIN-ASSOCIATED RHOMBOID-LIKE PROTEIN, MITOCHONDRIAL"/>
    <property type="match status" value="1"/>
</dbReference>
<evidence type="ECO:0000313" key="10">
    <source>
        <dbReference type="EMBL" id="TIB95149.1"/>
    </source>
</evidence>
<dbReference type="Gene3D" id="1.20.1540.10">
    <property type="entry name" value="Rhomboid-like"/>
    <property type="match status" value="1"/>
</dbReference>
<evidence type="ECO:0000256" key="6">
    <source>
        <dbReference type="ARBA" id="ARBA00023136"/>
    </source>
</evidence>
<dbReference type="GO" id="GO:0006465">
    <property type="term" value="P:signal peptide processing"/>
    <property type="evidence" value="ECO:0007669"/>
    <property type="project" value="TreeGrafter"/>
</dbReference>
<evidence type="ECO:0000313" key="17">
    <source>
        <dbReference type="Proteomes" id="UP000310685"/>
    </source>
</evidence>
<dbReference type="EMBL" id="SPRC01000092">
    <property type="protein sequence ID" value="TIB73301.1"/>
    <property type="molecule type" value="Genomic_DNA"/>
</dbReference>
<dbReference type="EMBL" id="SPRW01000095">
    <property type="protein sequence ID" value="TIC60271.1"/>
    <property type="molecule type" value="Genomic_DNA"/>
</dbReference>
<keyword evidence="3 7" id="KW-0812">Transmembrane</keyword>
<dbReference type="InterPro" id="IPR022764">
    <property type="entry name" value="Peptidase_S54_rhomboid_dom"/>
</dbReference>
<feature type="domain" description="Peptidase S54 rhomboid" evidence="8">
    <location>
        <begin position="120"/>
        <end position="247"/>
    </location>
</feature>
<evidence type="ECO:0000256" key="3">
    <source>
        <dbReference type="ARBA" id="ARBA00022692"/>
    </source>
</evidence>
<comment type="subcellular location">
    <subcellularLocation>
        <location evidence="1">Membrane</location>
        <topology evidence="1">Multi-pass membrane protein</topology>
    </subcellularLocation>
</comment>
<dbReference type="InterPro" id="IPR050925">
    <property type="entry name" value="Rhomboid_protease_S54"/>
</dbReference>
<dbReference type="SUPFAM" id="SSF144091">
    <property type="entry name" value="Rhomboid-like"/>
    <property type="match status" value="1"/>
</dbReference>
<sequence length="257" mass="28769">MLLSRFSRANINLRKPTIQTRSLRNTYFKSGNRGWQGFYRRGVDPNNLFLGIIGANVAVYGVFVFSDAQWFVILNREDSSDRPRKRFNDPKWMRFMLKNFTARSHMDTSDFFFCEGFIEVLHTRLDSLIFNMLTFYFMAPQAIAMLGARTFLMLYCGGGLAASAVTLSNPSNGASGAVGSTLGFFAASFPNATFSLYFLLPVQAWMAVGGLVAWDAYNSFNSPYSANAHKSRLSGTVAGVAFAMLRMRGIGPRIPWR</sequence>
<comment type="similarity">
    <text evidence="2">Belongs to the peptidase S54 family.</text>
</comment>
<organism evidence="10 15">
    <name type="scientific">Wallemia mellicola</name>
    <dbReference type="NCBI Taxonomy" id="1708541"/>
    <lineage>
        <taxon>Eukaryota</taxon>
        <taxon>Fungi</taxon>
        <taxon>Dikarya</taxon>
        <taxon>Basidiomycota</taxon>
        <taxon>Wallemiomycotina</taxon>
        <taxon>Wallemiomycetes</taxon>
        <taxon>Wallemiales</taxon>
        <taxon>Wallemiaceae</taxon>
        <taxon>Wallemia</taxon>
    </lineage>
</organism>
<protein>
    <recommendedName>
        <fullName evidence="8">Peptidase S54 rhomboid domain-containing protein</fullName>
    </recommendedName>
</protein>
<gene>
    <name evidence="13" type="ORF">E3Q01_04390</name>
    <name evidence="12" type="ORF">E3Q02_04362</name>
    <name evidence="11" type="ORF">E3Q10_04368</name>
    <name evidence="10" type="ORF">E3Q17_04378</name>
    <name evidence="9" type="ORF">E3Q22_04358</name>
</gene>
<evidence type="ECO:0000313" key="16">
    <source>
        <dbReference type="Proteomes" id="UP000309601"/>
    </source>
</evidence>
<dbReference type="EMBL" id="SPRX01000104">
    <property type="protein sequence ID" value="TIC61274.1"/>
    <property type="molecule type" value="Genomic_DNA"/>
</dbReference>
<dbReference type="Pfam" id="PF01694">
    <property type="entry name" value="Rhomboid"/>
    <property type="match status" value="1"/>
</dbReference>
<dbReference type="Proteomes" id="UP000305647">
    <property type="component" value="Unassembled WGS sequence"/>
</dbReference>